<reference evidence="4 5" key="1">
    <citation type="journal article" date="2021" name="MBio">
        <title>Poor Competitiveness of Bradyrhizobium in Pigeon Pea Root Colonization in Indian Soils.</title>
        <authorList>
            <person name="Chalasani D."/>
            <person name="Basu A."/>
            <person name="Pullabhotla S.V.S.R.N."/>
            <person name="Jorrin B."/>
            <person name="Neal A.L."/>
            <person name="Poole P.S."/>
            <person name="Podile A.R."/>
            <person name="Tkacz A."/>
        </authorList>
    </citation>
    <scope>NUCLEOTIDE SEQUENCE [LARGE SCALE GENOMIC DNA]</scope>
    <source>
        <strain evidence="4 5">HU12</strain>
    </source>
</reference>
<dbReference type="InterPro" id="IPR051450">
    <property type="entry name" value="Gfo/Idh/MocA_Oxidoreductases"/>
</dbReference>
<keyword evidence="1" id="KW-0520">NAD</keyword>
<dbReference type="Gene3D" id="3.40.50.720">
    <property type="entry name" value="NAD(P)-binding Rossmann-like Domain"/>
    <property type="match status" value="1"/>
</dbReference>
<dbReference type="SUPFAM" id="SSF55347">
    <property type="entry name" value="Glyceraldehyde-3-phosphate dehydrogenase-like, C-terminal domain"/>
    <property type="match status" value="1"/>
</dbReference>
<accession>A0ABS7I2Z8</accession>
<dbReference type="InterPro" id="IPR036291">
    <property type="entry name" value="NAD(P)-bd_dom_sf"/>
</dbReference>
<dbReference type="InterPro" id="IPR000683">
    <property type="entry name" value="Gfo/Idh/MocA-like_OxRdtase_N"/>
</dbReference>
<evidence type="ECO:0000259" key="2">
    <source>
        <dbReference type="Pfam" id="PF01408"/>
    </source>
</evidence>
<evidence type="ECO:0000256" key="1">
    <source>
        <dbReference type="ARBA" id="ARBA00023027"/>
    </source>
</evidence>
<proteinExistence type="predicted"/>
<dbReference type="Gene3D" id="3.30.360.10">
    <property type="entry name" value="Dihydrodipicolinate Reductase, domain 2"/>
    <property type="match status" value="1"/>
</dbReference>
<evidence type="ECO:0000313" key="5">
    <source>
        <dbReference type="Proteomes" id="UP000777440"/>
    </source>
</evidence>
<dbReference type="SUPFAM" id="SSF51735">
    <property type="entry name" value="NAD(P)-binding Rossmann-fold domains"/>
    <property type="match status" value="1"/>
</dbReference>
<keyword evidence="5" id="KW-1185">Reference proteome</keyword>
<feature type="domain" description="Gfo/Idh/MocA-like oxidoreductase N-terminal" evidence="2">
    <location>
        <begin position="9"/>
        <end position="108"/>
    </location>
</feature>
<feature type="domain" description="GFO/IDH/MocA-like oxidoreductase" evidence="3">
    <location>
        <begin position="150"/>
        <end position="220"/>
    </location>
</feature>
<dbReference type="PANTHER" id="PTHR43377">
    <property type="entry name" value="BILIVERDIN REDUCTASE A"/>
    <property type="match status" value="1"/>
</dbReference>
<gene>
    <name evidence="4" type="ORF">JNB61_18060</name>
</gene>
<dbReference type="Proteomes" id="UP000777440">
    <property type="component" value="Unassembled WGS sequence"/>
</dbReference>
<dbReference type="Pfam" id="PF01408">
    <property type="entry name" value="GFO_IDH_MocA"/>
    <property type="match status" value="1"/>
</dbReference>
<sequence length="349" mass="36730">MGRAWLDTVARRDDLRVSAIVDVSVETARGAAAERGWDIPCVSSVDEAFVAAGRPGMLLNVTIPEAHRTVSEAALRHGVPVLSEKPVTPTVSDALALAAVSELTGVLLATSQSRRYSAGIRSFREEVAGAGGAAQLTAMFFQNPRFGGFRDEMESPLLIDMAIHTFDQARYVLGADPVSVYCDEFSPPWSWYRGDAAAEAVFRFEDGARFAYSGSWCADGLTTSWNGSWRASTASGSVSWDGEAEVRAQYRDGDPRTVPVGGGEEGLAAALAEFVAALDGGPAPSGEVRANIWSLAMVEAALASARTGQAVRLDDVFAAASAHATRAARAIGDHAVAEAIAAWDGAPPR</sequence>
<dbReference type="EMBL" id="JAEUAX010000014">
    <property type="protein sequence ID" value="MBW9111678.1"/>
    <property type="molecule type" value="Genomic_DNA"/>
</dbReference>
<evidence type="ECO:0000259" key="3">
    <source>
        <dbReference type="Pfam" id="PF22725"/>
    </source>
</evidence>
<dbReference type="PANTHER" id="PTHR43377:SF1">
    <property type="entry name" value="BILIVERDIN REDUCTASE A"/>
    <property type="match status" value="1"/>
</dbReference>
<dbReference type="Pfam" id="PF22725">
    <property type="entry name" value="GFO_IDH_MocA_C3"/>
    <property type="match status" value="1"/>
</dbReference>
<comment type="caution">
    <text evidence="4">The sequence shown here is derived from an EMBL/GenBank/DDBJ whole genome shotgun (WGS) entry which is preliminary data.</text>
</comment>
<organism evidence="4 5">
    <name type="scientific">Microbacterium ureisolvens</name>
    <dbReference type="NCBI Taxonomy" id="2781186"/>
    <lineage>
        <taxon>Bacteria</taxon>
        <taxon>Bacillati</taxon>
        <taxon>Actinomycetota</taxon>
        <taxon>Actinomycetes</taxon>
        <taxon>Micrococcales</taxon>
        <taxon>Microbacteriaceae</taxon>
        <taxon>Microbacterium</taxon>
    </lineage>
</organism>
<name>A0ABS7I2Z8_9MICO</name>
<protein>
    <submittedName>
        <fullName evidence="4">Gfo/Idh/MocA family oxidoreductase</fullName>
    </submittedName>
</protein>
<dbReference type="InterPro" id="IPR055170">
    <property type="entry name" value="GFO_IDH_MocA-like_dom"/>
</dbReference>
<evidence type="ECO:0000313" key="4">
    <source>
        <dbReference type="EMBL" id="MBW9111678.1"/>
    </source>
</evidence>